<dbReference type="NCBIfam" id="TIGR02116">
    <property type="entry name" value="toxin_Txe_YoeB"/>
    <property type="match status" value="1"/>
</dbReference>
<keyword evidence="2" id="KW-1277">Toxin-antitoxin system</keyword>
<keyword evidence="4" id="KW-0255">Endonuclease</keyword>
<comment type="caution">
    <text evidence="7">The sequence shown here is derived from an EMBL/GenBank/DDBJ whole genome shotgun (WGS) entry which is preliminary data.</text>
</comment>
<evidence type="ECO:0000256" key="3">
    <source>
        <dbReference type="ARBA" id="ARBA00022722"/>
    </source>
</evidence>
<evidence type="ECO:0000256" key="2">
    <source>
        <dbReference type="ARBA" id="ARBA00022649"/>
    </source>
</evidence>
<name>A0ABW6CV55_9BACT</name>
<accession>A0ABW6CV55</accession>
<keyword evidence="5" id="KW-0378">Hydrolase</keyword>
<proteinExistence type="inferred from homology"/>
<dbReference type="PANTHER" id="PTHR38039:SF1">
    <property type="entry name" value="TOXIN YOEB"/>
    <property type="match status" value="1"/>
</dbReference>
<organism evidence="7 8">
    <name type="scientific">Aquirufa echingensis</name>
    <dbReference type="NCBI Taxonomy" id="3096516"/>
    <lineage>
        <taxon>Bacteria</taxon>
        <taxon>Pseudomonadati</taxon>
        <taxon>Bacteroidota</taxon>
        <taxon>Cytophagia</taxon>
        <taxon>Cytophagales</taxon>
        <taxon>Flectobacillaceae</taxon>
        <taxon>Aquirufa</taxon>
    </lineage>
</organism>
<dbReference type="InterPro" id="IPR035093">
    <property type="entry name" value="RelE/ParE_toxin_dom_sf"/>
</dbReference>
<dbReference type="Pfam" id="PF06769">
    <property type="entry name" value="YoeB_toxin"/>
    <property type="match status" value="1"/>
</dbReference>
<comment type="similarity">
    <text evidence="1">Belongs to the YoeB family.</text>
</comment>
<dbReference type="RefSeq" id="WP_377974356.1">
    <property type="nucleotide sequence ID" value="NZ_JBBKYA010000001.1"/>
</dbReference>
<evidence type="ECO:0000256" key="6">
    <source>
        <dbReference type="ARBA" id="ARBA00030388"/>
    </source>
</evidence>
<dbReference type="InterPro" id="IPR009614">
    <property type="entry name" value="YoeB_toxin"/>
</dbReference>
<dbReference type="PANTHER" id="PTHR38039">
    <property type="entry name" value="TOXIN YOEB"/>
    <property type="match status" value="1"/>
</dbReference>
<reference evidence="7 8" key="1">
    <citation type="submission" date="2024-03" db="EMBL/GenBank/DDBJ databases">
        <title>Aquirufa genome sequencing.</title>
        <authorList>
            <person name="Pitt A."/>
            <person name="Hahn M.W."/>
        </authorList>
    </citation>
    <scope>NUCLEOTIDE SEQUENCE [LARGE SCALE GENOMIC DNA]</scope>
    <source>
        <strain evidence="7 8">PLAD-142S6K</strain>
    </source>
</reference>
<keyword evidence="8" id="KW-1185">Reference proteome</keyword>
<dbReference type="Gene3D" id="3.30.2310.20">
    <property type="entry name" value="RelE-like"/>
    <property type="match status" value="1"/>
</dbReference>
<keyword evidence="3" id="KW-0540">Nuclease</keyword>
<dbReference type="SUPFAM" id="SSF143011">
    <property type="entry name" value="RelE-like"/>
    <property type="match status" value="1"/>
</dbReference>
<gene>
    <name evidence="7" type="ORF">SKC38_01105</name>
</gene>
<evidence type="ECO:0000313" key="7">
    <source>
        <dbReference type="EMBL" id="MFD3274822.1"/>
    </source>
</evidence>
<evidence type="ECO:0000256" key="1">
    <source>
        <dbReference type="ARBA" id="ARBA00008172"/>
    </source>
</evidence>
<evidence type="ECO:0000256" key="4">
    <source>
        <dbReference type="ARBA" id="ARBA00022759"/>
    </source>
</evidence>
<sequence>MEIILSPQALLDLEYWKFTGQKLILKRIEALLDSIQQDAFRGIGKPEKLRFQLAGCWSRRINAKHRIIYEITNNSILILSLRGHYLS</sequence>
<protein>
    <recommendedName>
        <fullName evidence="6">Putative mRNA interferase YoeB</fullName>
    </recommendedName>
</protein>
<evidence type="ECO:0000256" key="5">
    <source>
        <dbReference type="ARBA" id="ARBA00022801"/>
    </source>
</evidence>
<dbReference type="Proteomes" id="UP001598114">
    <property type="component" value="Unassembled WGS sequence"/>
</dbReference>
<evidence type="ECO:0000313" key="8">
    <source>
        <dbReference type="Proteomes" id="UP001598114"/>
    </source>
</evidence>
<dbReference type="EMBL" id="JBBKYA010000001">
    <property type="protein sequence ID" value="MFD3274822.1"/>
    <property type="molecule type" value="Genomic_DNA"/>
</dbReference>